<dbReference type="PRINTS" id="PR01050">
    <property type="entry name" value="PYRUVTKNASE"/>
</dbReference>
<evidence type="ECO:0000256" key="1">
    <source>
        <dbReference type="ARBA" id="ARBA00004997"/>
    </source>
</evidence>
<dbReference type="Gene3D" id="2.40.33.10">
    <property type="entry name" value="PK beta-barrel domain-like"/>
    <property type="match status" value="1"/>
</dbReference>
<sequence length="264" mass="28949">MRRTKIIATVGPSSDEEVVLARMIRAGMDVARLNFSHGSRASHARAIRRVRAAASHVGRSVGLLLDLQGPKLRVGEFQGGAVFLRQGATPLFTNRRVKGNAELIPAVYSGLMRDVKVGDRVLLDDGKIELRVIRKERRGLRCRVVIGGKLGDHKGMNLPGVRLSASSLTAKDRGDLAFGLRMQIDFVALSFVRSAQDIRKLRRLLHGEKHPPLVIAKIERREAIENLEAILGEADGVMVARGDLGVEYPPERTSPTPSSTERTC</sequence>
<dbReference type="InterPro" id="IPR015793">
    <property type="entry name" value="Pyrv_Knase_brl"/>
</dbReference>
<dbReference type="SUPFAM" id="SSF51621">
    <property type="entry name" value="Phosphoenolpyruvate/pyruvate domain"/>
    <property type="match status" value="1"/>
</dbReference>
<dbReference type="GO" id="GO:0000287">
    <property type="term" value="F:magnesium ion binding"/>
    <property type="evidence" value="ECO:0007669"/>
    <property type="project" value="InterPro"/>
</dbReference>
<dbReference type="AlphaFoldDB" id="A0A538SUX7"/>
<evidence type="ECO:0000313" key="15">
    <source>
        <dbReference type="Proteomes" id="UP000320913"/>
    </source>
</evidence>
<accession>A0A538SUX7</accession>
<name>A0A538SUX7_UNCEI</name>
<protein>
    <recommendedName>
        <fullName evidence="3 12">Pyruvate kinase</fullName>
        <ecNumber evidence="3 12">2.7.1.40</ecNumber>
    </recommendedName>
</protein>
<dbReference type="InterPro" id="IPR011037">
    <property type="entry name" value="Pyrv_Knase-like_insert_dom_sf"/>
</dbReference>
<dbReference type="FunFam" id="2.40.33.10:FF:000001">
    <property type="entry name" value="Pyruvate kinase"/>
    <property type="match status" value="1"/>
</dbReference>
<evidence type="ECO:0000256" key="3">
    <source>
        <dbReference type="ARBA" id="ARBA00012142"/>
    </source>
</evidence>
<comment type="caution">
    <text evidence="14">The sequence shown here is derived from an EMBL/GenBank/DDBJ whole genome shotgun (WGS) entry which is preliminary data.</text>
</comment>
<keyword evidence="8" id="KW-0067">ATP-binding</keyword>
<dbReference type="SUPFAM" id="SSF50800">
    <property type="entry name" value="PK beta-barrel domain-like"/>
    <property type="match status" value="1"/>
</dbReference>
<evidence type="ECO:0000256" key="8">
    <source>
        <dbReference type="ARBA" id="ARBA00022840"/>
    </source>
</evidence>
<evidence type="ECO:0000313" key="14">
    <source>
        <dbReference type="EMBL" id="TMQ55165.1"/>
    </source>
</evidence>
<reference evidence="14 15" key="1">
    <citation type="journal article" date="2019" name="Nat. Microbiol.">
        <title>Mediterranean grassland soil C-N compound turnover is dependent on rainfall and depth, and is mediated by genomically divergent microorganisms.</title>
        <authorList>
            <person name="Diamond S."/>
            <person name="Andeer P.F."/>
            <person name="Li Z."/>
            <person name="Crits-Christoph A."/>
            <person name="Burstein D."/>
            <person name="Anantharaman K."/>
            <person name="Lane K.R."/>
            <person name="Thomas B.C."/>
            <person name="Pan C."/>
            <person name="Northen T.R."/>
            <person name="Banfield J.F."/>
        </authorList>
    </citation>
    <scope>NUCLEOTIDE SEQUENCE [LARGE SCALE GENOMIC DNA]</scope>
    <source>
        <strain evidence="14">WS_5</strain>
    </source>
</reference>
<evidence type="ECO:0000256" key="2">
    <source>
        <dbReference type="ARBA" id="ARBA00008663"/>
    </source>
</evidence>
<keyword evidence="10 12" id="KW-0324">Glycolysis</keyword>
<comment type="similarity">
    <text evidence="2 12">Belongs to the pyruvate kinase family.</text>
</comment>
<evidence type="ECO:0000256" key="10">
    <source>
        <dbReference type="ARBA" id="ARBA00023152"/>
    </source>
</evidence>
<feature type="domain" description="Pyruvate kinase barrel" evidence="13">
    <location>
        <begin position="1"/>
        <end position="251"/>
    </location>
</feature>
<dbReference type="InterPro" id="IPR001697">
    <property type="entry name" value="Pyr_Knase"/>
</dbReference>
<evidence type="ECO:0000256" key="7">
    <source>
        <dbReference type="ARBA" id="ARBA00022777"/>
    </source>
</evidence>
<evidence type="ECO:0000256" key="4">
    <source>
        <dbReference type="ARBA" id="ARBA00022679"/>
    </source>
</evidence>
<dbReference type="GO" id="GO:0005524">
    <property type="term" value="F:ATP binding"/>
    <property type="evidence" value="ECO:0007669"/>
    <property type="project" value="UniProtKB-KW"/>
</dbReference>
<dbReference type="GO" id="GO:0004743">
    <property type="term" value="F:pyruvate kinase activity"/>
    <property type="evidence" value="ECO:0007669"/>
    <property type="project" value="UniProtKB-EC"/>
</dbReference>
<evidence type="ECO:0000256" key="9">
    <source>
        <dbReference type="ARBA" id="ARBA00022842"/>
    </source>
</evidence>
<comment type="catalytic activity">
    <reaction evidence="12">
        <text>pyruvate + ATP = phosphoenolpyruvate + ADP + H(+)</text>
        <dbReference type="Rhea" id="RHEA:18157"/>
        <dbReference type="ChEBI" id="CHEBI:15361"/>
        <dbReference type="ChEBI" id="CHEBI:15378"/>
        <dbReference type="ChEBI" id="CHEBI:30616"/>
        <dbReference type="ChEBI" id="CHEBI:58702"/>
        <dbReference type="ChEBI" id="CHEBI:456216"/>
        <dbReference type="EC" id="2.7.1.40"/>
    </reaction>
</comment>
<dbReference type="InterPro" id="IPR015813">
    <property type="entry name" value="Pyrv/PenolPyrv_kinase-like_dom"/>
</dbReference>
<keyword evidence="11" id="KW-0670">Pyruvate</keyword>
<keyword evidence="5" id="KW-0479">Metal-binding</keyword>
<dbReference type="Proteomes" id="UP000320913">
    <property type="component" value="Unassembled WGS sequence"/>
</dbReference>
<dbReference type="EC" id="2.7.1.40" evidence="3 12"/>
<keyword evidence="4 12" id="KW-0808">Transferase</keyword>
<organism evidence="14 15">
    <name type="scientific">Eiseniibacteriota bacterium</name>
    <dbReference type="NCBI Taxonomy" id="2212470"/>
    <lineage>
        <taxon>Bacteria</taxon>
        <taxon>Candidatus Eiseniibacteriota</taxon>
    </lineage>
</organism>
<keyword evidence="7 12" id="KW-0418">Kinase</keyword>
<comment type="pathway">
    <text evidence="1 12">Carbohydrate degradation; glycolysis; pyruvate from D-glyceraldehyde 3-phosphate: step 5/5.</text>
</comment>
<dbReference type="EMBL" id="VBOV01000274">
    <property type="protein sequence ID" value="TMQ55165.1"/>
    <property type="molecule type" value="Genomic_DNA"/>
</dbReference>
<keyword evidence="9 12" id="KW-0460">Magnesium</keyword>
<gene>
    <name evidence="14" type="ORF">E6K75_09760</name>
</gene>
<evidence type="ECO:0000259" key="13">
    <source>
        <dbReference type="Pfam" id="PF00224"/>
    </source>
</evidence>
<dbReference type="GO" id="GO:0030955">
    <property type="term" value="F:potassium ion binding"/>
    <property type="evidence" value="ECO:0007669"/>
    <property type="project" value="InterPro"/>
</dbReference>
<dbReference type="PANTHER" id="PTHR11817">
    <property type="entry name" value="PYRUVATE KINASE"/>
    <property type="match status" value="1"/>
</dbReference>
<keyword evidence="6" id="KW-0547">Nucleotide-binding</keyword>
<evidence type="ECO:0000256" key="6">
    <source>
        <dbReference type="ARBA" id="ARBA00022741"/>
    </source>
</evidence>
<dbReference type="Pfam" id="PF00224">
    <property type="entry name" value="PK"/>
    <property type="match status" value="1"/>
</dbReference>
<dbReference type="UniPathway" id="UPA00109">
    <property type="reaction ID" value="UER00188"/>
</dbReference>
<evidence type="ECO:0000256" key="5">
    <source>
        <dbReference type="ARBA" id="ARBA00022723"/>
    </source>
</evidence>
<dbReference type="Gene3D" id="3.20.20.60">
    <property type="entry name" value="Phosphoenolpyruvate-binding domains"/>
    <property type="match status" value="1"/>
</dbReference>
<dbReference type="InterPro" id="IPR015806">
    <property type="entry name" value="Pyrv_Knase_insert_dom_sf"/>
</dbReference>
<dbReference type="InterPro" id="IPR040442">
    <property type="entry name" value="Pyrv_kinase-like_dom_sf"/>
</dbReference>
<evidence type="ECO:0000256" key="11">
    <source>
        <dbReference type="ARBA" id="ARBA00023317"/>
    </source>
</evidence>
<evidence type="ECO:0000256" key="12">
    <source>
        <dbReference type="RuleBase" id="RU000504"/>
    </source>
</evidence>
<proteinExistence type="inferred from homology"/>
<dbReference type="GO" id="GO:0016301">
    <property type="term" value="F:kinase activity"/>
    <property type="evidence" value="ECO:0007669"/>
    <property type="project" value="UniProtKB-KW"/>
</dbReference>